<keyword evidence="1" id="KW-0812">Transmembrane</keyword>
<feature type="transmembrane region" description="Helical" evidence="1">
    <location>
        <begin position="212"/>
        <end position="239"/>
    </location>
</feature>
<feature type="transmembrane region" description="Helical" evidence="1">
    <location>
        <begin position="337"/>
        <end position="365"/>
    </location>
</feature>
<keyword evidence="1" id="KW-1133">Transmembrane helix</keyword>
<gene>
    <name evidence="2" type="ORF">GOP47_0010846</name>
</gene>
<feature type="transmembrane region" description="Helical" evidence="1">
    <location>
        <begin position="298"/>
        <end position="317"/>
    </location>
</feature>
<accession>A0A9D4UW26</accession>
<keyword evidence="1" id="KW-0472">Membrane</keyword>
<proteinExistence type="predicted"/>
<keyword evidence="3" id="KW-1185">Reference proteome</keyword>
<dbReference type="EMBL" id="JABFUD020000010">
    <property type="protein sequence ID" value="KAI5074885.1"/>
    <property type="molecule type" value="Genomic_DNA"/>
</dbReference>
<sequence>MIPETQTYYMEKTRSPLHNPLLTEPHGFLTSIPDFDFGIATATAALRLKEPDGFLDSISPYDLSIVTQPSTATAGTATNSTAGSAAMGVSTTEEPPVASNAPWSFFECGSNCWWQCLCHRSCWRWGRRHRLRSQGTTLLVSARTSYAARLYSRVFSNVQSVGSSVYSSLRTLHSLAAISSHGSSNPQTAKKKPSAVDIYESKLRRTRWAARIVGSFYNLATFLSLCSLTWASVVLLGAFVSYLRFVDYAMVTSLLLLEAIRLASAAFFTILLTHGLARRSQDPENIIHGRDDHYRRALAARIVSSILQAILVLPSFICPIIRFPNIQYEERNLHLSLLIFYIFIITNATVSSVTLICSSASFIFLRDRNDQSILRYYDELLQRAIGFGVIRADEFEFFQFAYKMLGREYARIVQPEAVVKNHRKLIEYLYRHRLGQDFLPIFMDEGDAFVQQAAVNMAGFWADPSKKVGLEEVKLAQKVLSKMAEKVGAGQVGWAATNSFGGVARRYPHILAQTKTRDGTPLQDRLAELVDGKSSGSLIYVRTLALFYHYSYEKGQVVPILQQEKELVGKLRNLLKETRVHRARLYAAYLLYLMGHLDERCYDAVFSIQPTTDRYWFGVEMDLLRFIRGKCRDTNDVVTVPKGFVREDDNICPKGIRYL</sequence>
<organism evidence="2 3">
    <name type="scientific">Adiantum capillus-veneris</name>
    <name type="common">Maidenhair fern</name>
    <dbReference type="NCBI Taxonomy" id="13818"/>
    <lineage>
        <taxon>Eukaryota</taxon>
        <taxon>Viridiplantae</taxon>
        <taxon>Streptophyta</taxon>
        <taxon>Embryophyta</taxon>
        <taxon>Tracheophyta</taxon>
        <taxon>Polypodiopsida</taxon>
        <taxon>Polypodiidae</taxon>
        <taxon>Polypodiales</taxon>
        <taxon>Pteridineae</taxon>
        <taxon>Pteridaceae</taxon>
        <taxon>Vittarioideae</taxon>
        <taxon>Adiantum</taxon>
    </lineage>
</organism>
<evidence type="ECO:0000313" key="2">
    <source>
        <dbReference type="EMBL" id="KAI5074885.1"/>
    </source>
</evidence>
<name>A0A9D4UW26_ADICA</name>
<dbReference type="AlphaFoldDB" id="A0A9D4UW26"/>
<evidence type="ECO:0000256" key="1">
    <source>
        <dbReference type="SAM" id="Phobius"/>
    </source>
</evidence>
<dbReference type="Proteomes" id="UP000886520">
    <property type="component" value="Chromosome 10"/>
</dbReference>
<feature type="transmembrane region" description="Helical" evidence="1">
    <location>
        <begin position="259"/>
        <end position="277"/>
    </location>
</feature>
<reference evidence="2" key="1">
    <citation type="submission" date="2021-01" db="EMBL/GenBank/DDBJ databases">
        <title>Adiantum capillus-veneris genome.</title>
        <authorList>
            <person name="Fang Y."/>
            <person name="Liao Q."/>
        </authorList>
    </citation>
    <scope>NUCLEOTIDE SEQUENCE</scope>
    <source>
        <strain evidence="2">H3</strain>
        <tissue evidence="2">Leaf</tissue>
    </source>
</reference>
<protein>
    <submittedName>
        <fullName evidence="2">Uncharacterized protein</fullName>
    </submittedName>
</protein>
<evidence type="ECO:0000313" key="3">
    <source>
        <dbReference type="Proteomes" id="UP000886520"/>
    </source>
</evidence>
<dbReference type="OrthoDB" id="1922757at2759"/>
<comment type="caution">
    <text evidence="2">The sequence shown here is derived from an EMBL/GenBank/DDBJ whole genome shotgun (WGS) entry which is preliminary data.</text>
</comment>